<dbReference type="InterPro" id="IPR025685">
    <property type="entry name" value="YoaP-like_dom"/>
</dbReference>
<dbReference type="Pfam" id="PF14268">
    <property type="entry name" value="YoaP"/>
    <property type="match status" value="1"/>
</dbReference>
<dbReference type="EMBL" id="LDPH01000045">
    <property type="protein sequence ID" value="KLV18136.1"/>
    <property type="molecule type" value="Genomic_DNA"/>
</dbReference>
<keyword evidence="3" id="KW-1185">Reference proteome</keyword>
<gene>
    <name evidence="2" type="ORF">ABW02_24330</name>
</gene>
<dbReference type="Gene3D" id="3.40.630.30">
    <property type="match status" value="1"/>
</dbReference>
<sequence length="255" mass="29544">MFEILNVNAENVDEYGFFCMRSKPKSKGYQNKLAWLKERFKDGLKVKILLEDGRQRGFIEYIPGEFTWRAINAKKYMVIHCFWIVGKSKGKGYGSKLLEECITDARELHLDGITIVTSKKSWLPDKTIFEKKGFNQVDKKGDFELMAYAFQNDRKPSFIDWPQLANEYDNGITVFKSNQCPFTQDAVDNLQAAADEHGLNVTVLEMNDNEMVQHQSPTPFGVFTVIYNGEIITYHPETKNKFLQLIEKQDLKRSK</sequence>
<dbReference type="InterPro" id="IPR036249">
    <property type="entry name" value="Thioredoxin-like_sf"/>
</dbReference>
<evidence type="ECO:0000313" key="3">
    <source>
        <dbReference type="Proteomes" id="UP000036045"/>
    </source>
</evidence>
<proteinExistence type="predicted"/>
<dbReference type="PATRIC" id="fig|1397.4.peg.4381"/>
<dbReference type="CDD" id="cd04301">
    <property type="entry name" value="NAT_SF"/>
    <property type="match status" value="1"/>
</dbReference>
<dbReference type="InterPro" id="IPR016181">
    <property type="entry name" value="Acyl_CoA_acyltransferase"/>
</dbReference>
<comment type="caution">
    <text evidence="2">The sequence shown here is derived from an EMBL/GenBank/DDBJ whole genome shotgun (WGS) entry which is preliminary data.</text>
</comment>
<evidence type="ECO:0000313" key="2">
    <source>
        <dbReference type="EMBL" id="KLV18136.1"/>
    </source>
</evidence>
<dbReference type="PROSITE" id="PS51186">
    <property type="entry name" value="GNAT"/>
    <property type="match status" value="1"/>
</dbReference>
<feature type="domain" description="N-acetyltransferase" evidence="1">
    <location>
        <begin position="2"/>
        <end position="151"/>
    </location>
</feature>
<dbReference type="GO" id="GO:0016747">
    <property type="term" value="F:acyltransferase activity, transferring groups other than amino-acyl groups"/>
    <property type="evidence" value="ECO:0007669"/>
    <property type="project" value="InterPro"/>
</dbReference>
<dbReference type="Proteomes" id="UP000036045">
    <property type="component" value="Unassembled WGS sequence"/>
</dbReference>
<dbReference type="OrthoDB" id="3172674at2"/>
<dbReference type="AlphaFoldDB" id="A0A0J1HWP8"/>
<protein>
    <recommendedName>
        <fullName evidence="1">N-acetyltransferase domain-containing protein</fullName>
    </recommendedName>
</protein>
<dbReference type="RefSeq" id="WP_047944759.1">
    <property type="nucleotide sequence ID" value="NZ_CP053989.1"/>
</dbReference>
<dbReference type="SUPFAM" id="SSF52833">
    <property type="entry name" value="Thioredoxin-like"/>
    <property type="match status" value="1"/>
</dbReference>
<dbReference type="GeneID" id="56349484"/>
<name>A0A0J1HWP8_NIACI</name>
<reference evidence="2 3" key="1">
    <citation type="submission" date="2015-05" db="EMBL/GenBank/DDBJ databases">
        <title>Whole genome sequence and identification of bacterial endophytes from Costus igneus.</title>
        <authorList>
            <person name="Lee Y.P."/>
            <person name="Gan H.M."/>
            <person name="Eng W."/>
            <person name="Wheatley M.S."/>
            <person name="Caraballo A."/>
            <person name="Polter S."/>
            <person name="Savka M.A."/>
            <person name="Hudson A.O."/>
        </authorList>
    </citation>
    <scope>NUCLEOTIDE SEQUENCE [LARGE SCALE GENOMIC DNA]</scope>
    <source>
        <strain evidence="2 3">RIT379</strain>
    </source>
</reference>
<dbReference type="SUPFAM" id="SSF55729">
    <property type="entry name" value="Acyl-CoA N-acyltransferases (Nat)"/>
    <property type="match status" value="1"/>
</dbReference>
<dbReference type="InterPro" id="IPR000182">
    <property type="entry name" value="GNAT_dom"/>
</dbReference>
<accession>A0A0J1HWP8</accession>
<organism evidence="2 3">
    <name type="scientific">Niallia circulans</name>
    <name type="common">Bacillus circulans</name>
    <dbReference type="NCBI Taxonomy" id="1397"/>
    <lineage>
        <taxon>Bacteria</taxon>
        <taxon>Bacillati</taxon>
        <taxon>Bacillota</taxon>
        <taxon>Bacilli</taxon>
        <taxon>Bacillales</taxon>
        <taxon>Bacillaceae</taxon>
        <taxon>Niallia</taxon>
    </lineage>
</organism>
<dbReference type="Pfam" id="PF00583">
    <property type="entry name" value="Acetyltransf_1"/>
    <property type="match status" value="1"/>
</dbReference>
<evidence type="ECO:0000259" key="1">
    <source>
        <dbReference type="PROSITE" id="PS51186"/>
    </source>
</evidence>